<keyword evidence="3" id="KW-0677">Repeat</keyword>
<dbReference type="Gene3D" id="3.30.465.10">
    <property type="match status" value="1"/>
</dbReference>
<evidence type="ECO:0000256" key="2">
    <source>
        <dbReference type="ARBA" id="ARBA00022692"/>
    </source>
</evidence>
<evidence type="ECO:0000259" key="10">
    <source>
        <dbReference type="PROSITE" id="PS51371"/>
    </source>
</evidence>
<name>A0AAI8CLK4_FERIS</name>
<protein>
    <submittedName>
        <fullName evidence="12">Hemolysin family protein</fullName>
    </submittedName>
</protein>
<dbReference type="InterPro" id="IPR005170">
    <property type="entry name" value="Transptr-assoc_dom"/>
</dbReference>
<dbReference type="KEGG" id="fia:NA23_05590"/>
<feature type="transmembrane region" description="Helical" evidence="9">
    <location>
        <begin position="12"/>
        <end position="34"/>
    </location>
</feature>
<evidence type="ECO:0000313" key="13">
    <source>
        <dbReference type="Proteomes" id="UP000093740"/>
    </source>
</evidence>
<sequence>MEDPLSYLWNTLFIAVLIVLSGFFSASETALTSVSRHRLKLLAKSKEEEEEESEVHFFNKLLTALLISNNMVNILASSLAAVMFSRIISSQSLSAILSTLVMTFILLIFGEITPKILARQNSERLFEASIKVIVFLSKILSPVITMFITIANSVVKLFGGHVVQETPFITMDDIASYLEMGREEGSITHEEGLMIERTIEMDETLVKEIMIPRIDIVAVEESQTLREAMEIIVEEEYSRIPVYRETIDNIVGICYAKDVLSFIAQRGMDIVDKVLVKELMRAPLFVPEFMPVSELLKEFKAKKMHMAIVVDEYGGTAGIVTMEDILEEIFGEIMDEYDEGEHIGIKKVTENSYLVDATLSLNDIERELRIEFPEGEFDTLAGYLLEKFKHIPKVGETYEDERISFKVVAASRNKIEKVLVTIKHEMEENTQKSNDKGDGNDED</sequence>
<dbReference type="Gene3D" id="3.10.580.10">
    <property type="entry name" value="CBS-domain"/>
    <property type="match status" value="1"/>
</dbReference>
<feature type="transmembrane region" description="Helical" evidence="9">
    <location>
        <begin position="61"/>
        <end position="84"/>
    </location>
</feature>
<dbReference type="PANTHER" id="PTHR22777">
    <property type="entry name" value="HEMOLYSIN-RELATED"/>
    <property type="match status" value="1"/>
</dbReference>
<evidence type="ECO:0000259" key="11">
    <source>
        <dbReference type="PROSITE" id="PS51846"/>
    </source>
</evidence>
<dbReference type="FunFam" id="3.10.580.10:FF:000002">
    <property type="entry name" value="Magnesium/cobalt efflux protein CorC"/>
    <property type="match status" value="1"/>
</dbReference>
<evidence type="ECO:0000256" key="6">
    <source>
        <dbReference type="ARBA" id="ARBA00023136"/>
    </source>
</evidence>
<feature type="transmembrane region" description="Helical" evidence="9">
    <location>
        <begin position="130"/>
        <end position="151"/>
    </location>
</feature>
<feature type="domain" description="CNNM transmembrane" evidence="11">
    <location>
        <begin position="3"/>
        <end position="191"/>
    </location>
</feature>
<organism evidence="12 13">
    <name type="scientific">Fervidobacterium islandicum</name>
    <dbReference type="NCBI Taxonomy" id="2423"/>
    <lineage>
        <taxon>Bacteria</taxon>
        <taxon>Thermotogati</taxon>
        <taxon>Thermotogota</taxon>
        <taxon>Thermotogae</taxon>
        <taxon>Thermotogales</taxon>
        <taxon>Fervidobacteriaceae</taxon>
        <taxon>Fervidobacterium</taxon>
    </lineage>
</organism>
<dbReference type="AlphaFoldDB" id="A0AAI8CLK4"/>
<evidence type="ECO:0000256" key="7">
    <source>
        <dbReference type="PROSITE-ProRule" id="PRU00703"/>
    </source>
</evidence>
<dbReference type="GO" id="GO:0050660">
    <property type="term" value="F:flavin adenine dinucleotide binding"/>
    <property type="evidence" value="ECO:0007669"/>
    <property type="project" value="InterPro"/>
</dbReference>
<proteinExistence type="predicted"/>
<dbReference type="PROSITE" id="PS51846">
    <property type="entry name" value="CNNM"/>
    <property type="match status" value="1"/>
</dbReference>
<feature type="domain" description="CBS" evidence="10">
    <location>
        <begin position="279"/>
        <end position="336"/>
    </location>
</feature>
<comment type="subcellular location">
    <subcellularLocation>
        <location evidence="1">Membrane</location>
        <topology evidence="1">Multi-pass membrane protein</topology>
    </subcellularLocation>
</comment>
<evidence type="ECO:0000256" key="4">
    <source>
        <dbReference type="ARBA" id="ARBA00022989"/>
    </source>
</evidence>
<evidence type="ECO:0000256" key="5">
    <source>
        <dbReference type="ARBA" id="ARBA00023122"/>
    </source>
</evidence>
<dbReference type="Proteomes" id="UP000093740">
    <property type="component" value="Chromosome"/>
</dbReference>
<keyword evidence="4 8" id="KW-1133">Transmembrane helix</keyword>
<accession>A0AAI8CLK4</accession>
<dbReference type="InterPro" id="IPR044751">
    <property type="entry name" value="Ion_transp-like_CBS"/>
</dbReference>
<reference evidence="12 13" key="1">
    <citation type="journal article" date="2015" name="Stand. Genomic Sci.">
        <title>Genome sequence of a native-feather degrading extremely thermophilic Eubacterium, Fervidobacterium islandicum AW-1.</title>
        <authorList>
            <person name="Lee Y.J."/>
            <person name="Jeong H."/>
            <person name="Park G.S."/>
            <person name="Kwak Y."/>
            <person name="Lee S.J."/>
            <person name="Lee S.J."/>
            <person name="Park M.K."/>
            <person name="Kim J.Y."/>
            <person name="Kang H.K."/>
            <person name="Shin J.H."/>
            <person name="Lee D.W."/>
        </authorList>
    </citation>
    <scope>NUCLEOTIDE SEQUENCE [LARGE SCALE GENOMIC DNA]</scope>
    <source>
        <strain evidence="12 13">AW-1</strain>
    </source>
</reference>
<evidence type="ECO:0000256" key="9">
    <source>
        <dbReference type="SAM" id="Phobius"/>
    </source>
</evidence>
<dbReference type="SUPFAM" id="SSF54631">
    <property type="entry name" value="CBS-domain pair"/>
    <property type="match status" value="1"/>
</dbReference>
<evidence type="ECO:0000313" key="12">
    <source>
        <dbReference type="EMBL" id="AMW32793.1"/>
    </source>
</evidence>
<dbReference type="EMBL" id="CP014334">
    <property type="protein sequence ID" value="AMW32793.1"/>
    <property type="molecule type" value="Genomic_DNA"/>
</dbReference>
<evidence type="ECO:0000256" key="8">
    <source>
        <dbReference type="PROSITE-ProRule" id="PRU01193"/>
    </source>
</evidence>
<dbReference type="GO" id="GO:0005886">
    <property type="term" value="C:plasma membrane"/>
    <property type="evidence" value="ECO:0007669"/>
    <property type="project" value="TreeGrafter"/>
</dbReference>
<dbReference type="SMART" id="SM01091">
    <property type="entry name" value="CorC_HlyC"/>
    <property type="match status" value="1"/>
</dbReference>
<feature type="domain" description="CBS" evidence="10">
    <location>
        <begin position="210"/>
        <end position="270"/>
    </location>
</feature>
<dbReference type="PANTHER" id="PTHR22777:SF17">
    <property type="entry name" value="UPF0053 PROTEIN SLL0260"/>
    <property type="match status" value="1"/>
</dbReference>
<dbReference type="PROSITE" id="PS51371">
    <property type="entry name" value="CBS"/>
    <property type="match status" value="2"/>
</dbReference>
<keyword evidence="5 7" id="KW-0129">CBS domain</keyword>
<dbReference type="InterPro" id="IPR016169">
    <property type="entry name" value="FAD-bd_PCMH_sub2"/>
</dbReference>
<gene>
    <name evidence="12" type="ORF">NA23_05590</name>
</gene>
<feature type="transmembrane region" description="Helical" evidence="9">
    <location>
        <begin position="90"/>
        <end position="109"/>
    </location>
</feature>
<evidence type="ECO:0000256" key="1">
    <source>
        <dbReference type="ARBA" id="ARBA00004141"/>
    </source>
</evidence>
<dbReference type="InterPro" id="IPR036318">
    <property type="entry name" value="FAD-bd_PCMH-like_sf"/>
</dbReference>
<evidence type="ECO:0000256" key="3">
    <source>
        <dbReference type="ARBA" id="ARBA00022737"/>
    </source>
</evidence>
<dbReference type="Pfam" id="PF00571">
    <property type="entry name" value="CBS"/>
    <property type="match status" value="2"/>
</dbReference>
<dbReference type="SUPFAM" id="SSF56176">
    <property type="entry name" value="FAD-binding/transporter-associated domain-like"/>
    <property type="match status" value="1"/>
</dbReference>
<dbReference type="InterPro" id="IPR046342">
    <property type="entry name" value="CBS_dom_sf"/>
</dbReference>
<dbReference type="Pfam" id="PF01595">
    <property type="entry name" value="CNNM"/>
    <property type="match status" value="1"/>
</dbReference>
<dbReference type="InterPro" id="IPR000644">
    <property type="entry name" value="CBS_dom"/>
</dbReference>
<keyword evidence="6 8" id="KW-0472">Membrane</keyword>
<dbReference type="SMART" id="SM00116">
    <property type="entry name" value="CBS"/>
    <property type="match status" value="2"/>
</dbReference>
<dbReference type="Pfam" id="PF03471">
    <property type="entry name" value="CorC_HlyC"/>
    <property type="match status" value="1"/>
</dbReference>
<keyword evidence="2 8" id="KW-0812">Transmembrane</keyword>
<dbReference type="CDD" id="cd04590">
    <property type="entry name" value="CBS_pair_CorC_HlyC_assoc"/>
    <property type="match status" value="1"/>
</dbReference>
<keyword evidence="13" id="KW-1185">Reference proteome</keyword>
<dbReference type="InterPro" id="IPR002550">
    <property type="entry name" value="CNNM"/>
</dbReference>
<dbReference type="RefSeq" id="WP_033191821.1">
    <property type="nucleotide sequence ID" value="NZ_CP014334.2"/>
</dbReference>